<comment type="caution">
    <text evidence="2">The sequence shown here is derived from an EMBL/GenBank/DDBJ whole genome shotgun (WGS) entry which is preliminary data.</text>
</comment>
<dbReference type="AlphaFoldDB" id="A0A0D6N6D6"/>
<evidence type="ECO:0000313" key="2">
    <source>
        <dbReference type="EMBL" id="GAN61597.1"/>
    </source>
</evidence>
<feature type="signal peptide" evidence="1">
    <location>
        <begin position="1"/>
        <end position="33"/>
    </location>
</feature>
<dbReference type="STRING" id="1231339.Abci_046_030"/>
<keyword evidence="1" id="KW-0732">Signal</keyword>
<name>A0A0D6N6D6_9PROT</name>
<accession>A0A0D6N6D6</accession>
<evidence type="ECO:0000256" key="1">
    <source>
        <dbReference type="SAM" id="SignalP"/>
    </source>
</evidence>
<dbReference type="Proteomes" id="UP000032671">
    <property type="component" value="Unassembled WGS sequence"/>
</dbReference>
<proteinExistence type="predicted"/>
<sequence>MPKANALSSTHRRTLFTSAIAASIFSMAFTSSAQTAANKDSKILFLCEQYWYLDKALFSAEWEQSGETAAQESIIEQKINDIANNRYAVIDQITACAASTMAGFQAKAKVIKSILPGSVDAFNLTNDSEEIRLVMSLMNDLAKGCTV</sequence>
<organism evidence="2 3">
    <name type="scientific">Acetobacter cibinongensis</name>
    <dbReference type="NCBI Taxonomy" id="146475"/>
    <lineage>
        <taxon>Bacteria</taxon>
        <taxon>Pseudomonadati</taxon>
        <taxon>Pseudomonadota</taxon>
        <taxon>Alphaproteobacteria</taxon>
        <taxon>Acetobacterales</taxon>
        <taxon>Acetobacteraceae</taxon>
        <taxon>Acetobacter</taxon>
    </lineage>
</organism>
<feature type="chain" id="PRO_5002308540" evidence="1">
    <location>
        <begin position="34"/>
        <end position="147"/>
    </location>
</feature>
<dbReference type="EMBL" id="BAMV01000044">
    <property type="protein sequence ID" value="GAN61597.1"/>
    <property type="molecule type" value="Genomic_DNA"/>
</dbReference>
<dbReference type="RefSeq" id="WP_048839637.1">
    <property type="nucleotide sequence ID" value="NZ_BAMV01000044.1"/>
</dbReference>
<gene>
    <name evidence="2" type="ORF">Abci_046_030</name>
</gene>
<evidence type="ECO:0000313" key="3">
    <source>
        <dbReference type="Proteomes" id="UP000032671"/>
    </source>
</evidence>
<protein>
    <submittedName>
        <fullName evidence="2">Uncharacterized protein</fullName>
    </submittedName>
</protein>
<reference evidence="2 3" key="1">
    <citation type="submission" date="2012-11" db="EMBL/GenBank/DDBJ databases">
        <title>Whole genome sequence of Acetobacter cibinongensis 4H-1.</title>
        <authorList>
            <person name="Azuma Y."/>
            <person name="Higashiura N."/>
            <person name="Hirakawa H."/>
            <person name="Matsushita K."/>
        </authorList>
    </citation>
    <scope>NUCLEOTIDE SEQUENCE [LARGE SCALE GENOMIC DNA]</scope>
    <source>
        <strain evidence="2 3">4H-1</strain>
    </source>
</reference>